<dbReference type="InterPro" id="IPR036188">
    <property type="entry name" value="FAD/NAD-bd_sf"/>
</dbReference>
<organism evidence="1 2">
    <name type="scientific">Pseudonocardia adelaidensis</name>
    <dbReference type="NCBI Taxonomy" id="648754"/>
    <lineage>
        <taxon>Bacteria</taxon>
        <taxon>Bacillati</taxon>
        <taxon>Actinomycetota</taxon>
        <taxon>Actinomycetes</taxon>
        <taxon>Pseudonocardiales</taxon>
        <taxon>Pseudonocardiaceae</taxon>
        <taxon>Pseudonocardia</taxon>
    </lineage>
</organism>
<dbReference type="PANTHER" id="PTHR46865">
    <property type="entry name" value="OXIDOREDUCTASE-RELATED"/>
    <property type="match status" value="1"/>
</dbReference>
<evidence type="ECO:0000313" key="2">
    <source>
        <dbReference type="Proteomes" id="UP001500804"/>
    </source>
</evidence>
<dbReference type="Proteomes" id="UP001500804">
    <property type="component" value="Unassembled WGS sequence"/>
</dbReference>
<dbReference type="Gene3D" id="3.50.50.60">
    <property type="entry name" value="FAD/NAD(P)-binding domain"/>
    <property type="match status" value="1"/>
</dbReference>
<gene>
    <name evidence="1" type="ORF">GCM10023320_81190</name>
</gene>
<comment type="caution">
    <text evidence="1">The sequence shown here is derived from an EMBL/GenBank/DDBJ whole genome shotgun (WGS) entry which is preliminary data.</text>
</comment>
<name>A0ABP9PA81_9PSEU</name>
<dbReference type="EMBL" id="BAABJO010000055">
    <property type="protein sequence ID" value="GAA5141763.1"/>
    <property type="molecule type" value="Genomic_DNA"/>
</dbReference>
<dbReference type="SUPFAM" id="SSF51905">
    <property type="entry name" value="FAD/NAD(P)-binding domain"/>
    <property type="match status" value="1"/>
</dbReference>
<sequence length="65" mass="6886">MPDLPAQLRRADELYFDSASQVVLDRWSNGWVVLLGDAAWSPSLFSGAGAATALTGADLLGTLLH</sequence>
<dbReference type="Gene3D" id="3.30.9.10">
    <property type="entry name" value="D-Amino Acid Oxidase, subunit A, domain 2"/>
    <property type="match status" value="1"/>
</dbReference>
<reference evidence="2" key="1">
    <citation type="journal article" date="2019" name="Int. J. Syst. Evol. Microbiol.">
        <title>The Global Catalogue of Microorganisms (GCM) 10K type strain sequencing project: providing services to taxonomists for standard genome sequencing and annotation.</title>
        <authorList>
            <consortium name="The Broad Institute Genomics Platform"/>
            <consortium name="The Broad Institute Genome Sequencing Center for Infectious Disease"/>
            <person name="Wu L."/>
            <person name="Ma J."/>
        </authorList>
    </citation>
    <scope>NUCLEOTIDE SEQUENCE [LARGE SCALE GENOMIC DNA]</scope>
    <source>
        <strain evidence="2">JCM 18302</strain>
    </source>
</reference>
<dbReference type="RefSeq" id="WP_345613125.1">
    <property type="nucleotide sequence ID" value="NZ_BAABJO010000055.1"/>
</dbReference>
<protein>
    <recommendedName>
        <fullName evidence="3">FAD binding domain-containing protein</fullName>
    </recommendedName>
</protein>
<keyword evidence="2" id="KW-1185">Reference proteome</keyword>
<accession>A0ABP9PA81</accession>
<evidence type="ECO:0000313" key="1">
    <source>
        <dbReference type="EMBL" id="GAA5141763.1"/>
    </source>
</evidence>
<proteinExistence type="predicted"/>
<evidence type="ECO:0008006" key="3">
    <source>
        <dbReference type="Google" id="ProtNLM"/>
    </source>
</evidence>
<dbReference type="InterPro" id="IPR051704">
    <property type="entry name" value="FAD_aromatic-hydroxylase"/>
</dbReference>